<organism evidence="5 6">
    <name type="scientific">Lottiidibacillus patelloidae</name>
    <dbReference type="NCBI Taxonomy" id="2670334"/>
    <lineage>
        <taxon>Bacteria</taxon>
        <taxon>Bacillati</taxon>
        <taxon>Bacillota</taxon>
        <taxon>Bacilli</taxon>
        <taxon>Bacillales</taxon>
        <taxon>Bacillaceae</taxon>
        <taxon>Lottiidibacillus</taxon>
    </lineage>
</organism>
<evidence type="ECO:0000256" key="4">
    <source>
        <dbReference type="SAM" id="Coils"/>
    </source>
</evidence>
<dbReference type="EMBL" id="NPIA01000006">
    <property type="protein sequence ID" value="OZM56425.1"/>
    <property type="molecule type" value="Genomic_DNA"/>
</dbReference>
<evidence type="ECO:0008006" key="7">
    <source>
        <dbReference type="Google" id="ProtNLM"/>
    </source>
</evidence>
<gene>
    <name evidence="5" type="ORF">CIB95_11665</name>
</gene>
<feature type="repeat" description="TPR" evidence="3">
    <location>
        <begin position="844"/>
        <end position="877"/>
    </location>
</feature>
<dbReference type="PANTHER" id="PTHR44858">
    <property type="entry name" value="TETRATRICOPEPTIDE REPEAT PROTEIN 6"/>
    <property type="match status" value="1"/>
</dbReference>
<evidence type="ECO:0000313" key="5">
    <source>
        <dbReference type="EMBL" id="OZM56425.1"/>
    </source>
</evidence>
<dbReference type="PROSITE" id="PS50005">
    <property type="entry name" value="TPR"/>
    <property type="match status" value="5"/>
</dbReference>
<dbReference type="RefSeq" id="WP_094925379.1">
    <property type="nucleotide sequence ID" value="NZ_NPIA01000006.1"/>
</dbReference>
<keyword evidence="1" id="KW-0677">Repeat</keyword>
<keyword evidence="2 3" id="KW-0802">TPR repeat</keyword>
<dbReference type="Gene3D" id="1.25.40.10">
    <property type="entry name" value="Tetratricopeptide repeat domain"/>
    <property type="match status" value="3"/>
</dbReference>
<evidence type="ECO:0000256" key="1">
    <source>
        <dbReference type="ARBA" id="ARBA00022737"/>
    </source>
</evidence>
<dbReference type="AlphaFoldDB" id="A0A263BRU8"/>
<dbReference type="Gene3D" id="3.40.50.300">
    <property type="entry name" value="P-loop containing nucleotide triphosphate hydrolases"/>
    <property type="match status" value="1"/>
</dbReference>
<sequence>MSPIDLRPKHSLHSFKTKQSAVRQFTDREKPTAAFKKALKEKVTDQYKVLTYYGIGGIGKTRLQAELLNKVEEIDPKAINVVLDFKEEKLRNASDALISLREQLSKEQKVKFTTFDLAYAIYWTKSNPQLDMKDPAYHIPFIEEGSFISELIDHLEYVPFAQWVPKSLKFITGMMKYKDMLSWWNGRGKDVLAQLQEMKPFEIEERLPVYWAADLKDYLKNNDLSAIIFIDTFEALWQNARLVGSFHKKDEWVREFVLHLLEVLWVICGREKIRWDEINPSWNDVLDQHLMGELSSNDSNKFLLSCGVNEDDIRDAMISSSQGLPYYLDLMVDTYHLIQEQRIPKTKDFANTPHEISERFMRYLDLSERESLKILSCTRFWDTHLFRELITHFKTGYPATAYDELFRFSFIINHEGEWQMHAIMRASLQEEMKKQSMSLFNDVHHYLFSYFDNVITADNPVAFREAFFHGSILGKSQELLEWFLKRGELFKKAGSYQLLLSFEDEVTEMYTDNEDVYAFFATIHMYVGNYEKAITYYEKTIDITNEEKLTNNITVAKCYTDLAEIMIQIAEYEKAYAYLFKADKLYDFVVERGDDVATNQALLQIRLGKLNIRFAKYDEAMENYTKAISCCDQVSTVESKGIEALAYEKLGELLGSTNLEKQGECYHQSVALYKEALQGKTATNNMRLLTNQGLAYKRLAEYYCSKNELPEAMKSFREALSIYERVLEKAPNFVDTLEKKGHASVDYLALLIKVGFYEDALQVFEDAKDAFQKALELSPQQGSSRNRLASAYREIAGLYLTKGEATQAIATLHEALKLSEETRKYSPDYIYVNNSIGKIHKRLAEAYITLNENKMVQFHYTEALEYFNKMLEKAPGLRGTLQNIAEIEEKMQQL</sequence>
<dbReference type="Pfam" id="PF13181">
    <property type="entry name" value="TPR_8"/>
    <property type="match status" value="1"/>
</dbReference>
<dbReference type="InterPro" id="IPR027417">
    <property type="entry name" value="P-loop_NTPase"/>
</dbReference>
<dbReference type="SUPFAM" id="SSF48452">
    <property type="entry name" value="TPR-like"/>
    <property type="match status" value="2"/>
</dbReference>
<dbReference type="InterPro" id="IPR011990">
    <property type="entry name" value="TPR-like_helical_dom_sf"/>
</dbReference>
<dbReference type="InterPro" id="IPR050498">
    <property type="entry name" value="Ycf3"/>
</dbReference>
<evidence type="ECO:0000256" key="2">
    <source>
        <dbReference type="ARBA" id="ARBA00022803"/>
    </source>
</evidence>
<proteinExistence type="predicted"/>
<dbReference type="Proteomes" id="UP000217083">
    <property type="component" value="Unassembled WGS sequence"/>
</dbReference>
<reference evidence="6" key="1">
    <citation type="submission" date="2017-08" db="EMBL/GenBank/DDBJ databases">
        <authorList>
            <person name="Huang Z."/>
        </authorList>
    </citation>
    <scope>NUCLEOTIDE SEQUENCE [LARGE SCALE GENOMIC DNA]</scope>
    <source>
        <strain evidence="6">SA5d-4</strain>
    </source>
</reference>
<dbReference type="InterPro" id="IPR019734">
    <property type="entry name" value="TPR_rpt"/>
</dbReference>
<keyword evidence="6" id="KW-1185">Reference proteome</keyword>
<dbReference type="Pfam" id="PF13374">
    <property type="entry name" value="TPR_10"/>
    <property type="match status" value="1"/>
</dbReference>
<feature type="repeat" description="TPR" evidence="3">
    <location>
        <begin position="514"/>
        <end position="547"/>
    </location>
</feature>
<feature type="repeat" description="TPR" evidence="3">
    <location>
        <begin position="693"/>
        <end position="726"/>
    </location>
</feature>
<dbReference type="SMART" id="SM00028">
    <property type="entry name" value="TPR"/>
    <property type="match status" value="7"/>
</dbReference>
<dbReference type="PANTHER" id="PTHR44858:SF1">
    <property type="entry name" value="UDP-N-ACETYLGLUCOSAMINE--PEPTIDE N-ACETYLGLUCOSAMINYLTRANSFERASE SPINDLY-RELATED"/>
    <property type="match status" value="1"/>
</dbReference>
<feature type="repeat" description="TPR" evidence="3">
    <location>
        <begin position="789"/>
        <end position="822"/>
    </location>
</feature>
<feature type="repeat" description="TPR" evidence="3">
    <location>
        <begin position="748"/>
        <end position="781"/>
    </location>
</feature>
<feature type="coiled-coil region" evidence="4">
    <location>
        <begin position="83"/>
        <end position="110"/>
    </location>
</feature>
<accession>A0A263BRU8</accession>
<protein>
    <recommendedName>
        <fullName evidence="7">Orc1-like AAA ATPase domain-containing protein</fullName>
    </recommendedName>
</protein>
<evidence type="ECO:0000313" key="6">
    <source>
        <dbReference type="Proteomes" id="UP000217083"/>
    </source>
</evidence>
<reference evidence="5 6" key="2">
    <citation type="submission" date="2017-09" db="EMBL/GenBank/DDBJ databases">
        <title>Bacillus patelloidae sp. nov., isolated from the intestinal tract of a marine limpet.</title>
        <authorList>
            <person name="Liu R."/>
            <person name="Dong C."/>
            <person name="Shao Z."/>
        </authorList>
    </citation>
    <scope>NUCLEOTIDE SEQUENCE [LARGE SCALE GENOMIC DNA]</scope>
    <source>
        <strain evidence="5 6">SA5d-4</strain>
    </source>
</reference>
<keyword evidence="4" id="KW-0175">Coiled coil</keyword>
<evidence type="ECO:0000256" key="3">
    <source>
        <dbReference type="PROSITE-ProRule" id="PRU00339"/>
    </source>
</evidence>
<name>A0A263BRU8_9BACI</name>
<comment type="caution">
    <text evidence="5">The sequence shown here is derived from an EMBL/GenBank/DDBJ whole genome shotgun (WGS) entry which is preliminary data.</text>
</comment>